<keyword evidence="2" id="KW-0540">Nuclease</keyword>
<evidence type="ECO:0000313" key="3">
    <source>
        <dbReference type="Proteomes" id="UP000660380"/>
    </source>
</evidence>
<feature type="domain" description="Putative restriction endonuclease" evidence="1">
    <location>
        <begin position="12"/>
        <end position="178"/>
    </location>
</feature>
<keyword evidence="3" id="KW-1185">Reference proteome</keyword>
<dbReference type="PANTHER" id="PTHR34107:SF4">
    <property type="entry name" value="SLL1222 PROTEIN"/>
    <property type="match status" value="1"/>
</dbReference>
<keyword evidence="2" id="KW-0255">Endonuclease</keyword>
<dbReference type="GO" id="GO:0004519">
    <property type="term" value="F:endonuclease activity"/>
    <property type="evidence" value="ECO:0007669"/>
    <property type="project" value="UniProtKB-KW"/>
</dbReference>
<keyword evidence="2" id="KW-0378">Hydrolase</keyword>
<dbReference type="Pfam" id="PF05685">
    <property type="entry name" value="Uma2"/>
    <property type="match status" value="1"/>
</dbReference>
<organism evidence="2 3">
    <name type="scientific">Scytonema hofmannii FACHB-248</name>
    <dbReference type="NCBI Taxonomy" id="1842502"/>
    <lineage>
        <taxon>Bacteria</taxon>
        <taxon>Bacillati</taxon>
        <taxon>Cyanobacteriota</taxon>
        <taxon>Cyanophyceae</taxon>
        <taxon>Nostocales</taxon>
        <taxon>Scytonemataceae</taxon>
        <taxon>Scytonema</taxon>
    </lineage>
</organism>
<evidence type="ECO:0000313" key="2">
    <source>
        <dbReference type="EMBL" id="MBD2609041.1"/>
    </source>
</evidence>
<dbReference type="EMBL" id="JACJTA010000124">
    <property type="protein sequence ID" value="MBD2609041.1"/>
    <property type="molecule type" value="Genomic_DNA"/>
</dbReference>
<gene>
    <name evidence="2" type="ORF">H6G81_32120</name>
</gene>
<dbReference type="CDD" id="cd06260">
    <property type="entry name" value="DUF820-like"/>
    <property type="match status" value="1"/>
</dbReference>
<comment type="caution">
    <text evidence="2">The sequence shown here is derived from an EMBL/GenBank/DDBJ whole genome shotgun (WGS) entry which is preliminary data.</text>
</comment>
<dbReference type="InterPro" id="IPR008538">
    <property type="entry name" value="Uma2"/>
</dbReference>
<reference evidence="2 3" key="1">
    <citation type="journal article" date="2020" name="ISME J.">
        <title>Comparative genomics reveals insights into cyanobacterial evolution and habitat adaptation.</title>
        <authorList>
            <person name="Chen M.Y."/>
            <person name="Teng W.K."/>
            <person name="Zhao L."/>
            <person name="Hu C.X."/>
            <person name="Zhou Y.K."/>
            <person name="Han B.P."/>
            <person name="Song L.R."/>
            <person name="Shu W.S."/>
        </authorList>
    </citation>
    <scope>NUCLEOTIDE SEQUENCE [LARGE SCALE GENOMIC DNA]</scope>
    <source>
        <strain evidence="2 3">FACHB-248</strain>
    </source>
</reference>
<proteinExistence type="predicted"/>
<dbReference type="InterPro" id="IPR012296">
    <property type="entry name" value="Nuclease_put_TT1808"/>
</dbReference>
<dbReference type="RefSeq" id="WP_029636019.1">
    <property type="nucleotide sequence ID" value="NZ_JACJTA010000124.1"/>
</dbReference>
<name>A0ABR8GZP7_9CYAN</name>
<dbReference type="SUPFAM" id="SSF52980">
    <property type="entry name" value="Restriction endonuclease-like"/>
    <property type="match status" value="1"/>
</dbReference>
<dbReference type="Gene3D" id="3.90.1570.10">
    <property type="entry name" value="tt1808, chain A"/>
    <property type="match status" value="1"/>
</dbReference>
<dbReference type="InterPro" id="IPR011335">
    <property type="entry name" value="Restrct_endonuc-II-like"/>
</dbReference>
<sequence>MSIKAEATIEDLYLVPDNCKAEIVNGKLLLMSPTGFLPGRAGGEIYASLRDYECLTKSGYALPDNVGFVVNLPNRRSLSPDAAFYIGKSTGGKFLNGAPIFAVEVRSENDYGDTAEKNMAAKRLDYFAAGTLVVWDVDVLEEEVIRVYCASNPEQPQVYGRGEVAQAEPALPGWSMPVDNLFMM</sequence>
<protein>
    <submittedName>
        <fullName evidence="2">Uma2 family endonuclease</fullName>
    </submittedName>
</protein>
<evidence type="ECO:0000259" key="1">
    <source>
        <dbReference type="Pfam" id="PF05685"/>
    </source>
</evidence>
<dbReference type="PANTHER" id="PTHR34107">
    <property type="entry name" value="SLL0198 PROTEIN-RELATED"/>
    <property type="match status" value="1"/>
</dbReference>
<accession>A0ABR8GZP7</accession>
<dbReference type="Proteomes" id="UP000660380">
    <property type="component" value="Unassembled WGS sequence"/>
</dbReference>